<dbReference type="EnsemblMetazoa" id="PPA10261.1">
    <property type="protein sequence ID" value="PPA10261.1"/>
    <property type="gene ID" value="WBGene00099815"/>
</dbReference>
<feature type="binding site" evidence="7">
    <location>
        <position position="387"/>
    </location>
    <ligand>
        <name>Na(+)</name>
        <dbReference type="ChEBI" id="CHEBI:29101"/>
        <label>1</label>
    </ligand>
</feature>
<gene>
    <name evidence="9" type="primary">WBGene00099815</name>
</gene>
<evidence type="ECO:0000256" key="8">
    <source>
        <dbReference type="PIRSR" id="PIRSR600175-2"/>
    </source>
</evidence>
<accession>A0A2A6D1W7</accession>
<dbReference type="NCBIfam" id="NF037979">
    <property type="entry name" value="Na_transp"/>
    <property type="match status" value="1"/>
</dbReference>
<sequence length="589" mass="66157">MTERGAWGHKLHFLVTCIGFATGLGNLWRFPALAYENGGGAFLVPYCIVSVVIGFPLLYLELSIGQFARVGPARCFRYFKPAFQGVGWASIVVAYIVGIYYNMINVYSGVYLKQIVTGGAEQWMLCGNEWNTEYCQSGMEDENCKAKDGNLSFYFNGQCHTEEFRRLRTEMVLNGTRLPPVSSAEEFFELYVHEKGNGLTDDRINWQLLIGFALIWVVTAVTLVKGVKWIGRISTFTATLPYLIITCIFFRAITLDGAEIGLDFFLFNPDWSYLYKLDTWMQAAIQICYTLGIGFGGLLSLSSYNEEQHNCFKDAIIVVSMDSFMSIFGGSAAFATMGFLAKQSGLPLSQVVQSGTTLTFVAYPEAMMRMPWPTLWAIAFFLMFLLLGVSSQFGMTEVMISGLADQFPSLHRHKGKLSILVCLSSFILGLPMCTKGGIYWFTLMNEYCGTFALFAIALFEVVLIGQLYGVKEYQKDLRWMMGEPTSIFGKLIGASGIAILFNWAFIAPIVLLILFSYALYSYFDFTVSYGKSPRTYYYPEWAAYLGWVMAIIPLVQIPLFALINVFLYNRRKGVGFEAVQSPTISIFLL</sequence>
<evidence type="ECO:0000313" key="9">
    <source>
        <dbReference type="EnsemblMetazoa" id="PPA10261.1"/>
    </source>
</evidence>
<dbReference type="InterPro" id="IPR037272">
    <property type="entry name" value="SNS_sf"/>
</dbReference>
<name>A0A2A6D1W7_PRIPA</name>
<dbReference type="GO" id="GO:0035725">
    <property type="term" value="P:sodium ion transmembrane transport"/>
    <property type="evidence" value="ECO:0000318"/>
    <property type="project" value="GO_Central"/>
</dbReference>
<feature type="disulfide bond" evidence="8">
    <location>
        <begin position="126"/>
        <end position="135"/>
    </location>
</feature>
<dbReference type="GO" id="GO:0006865">
    <property type="term" value="P:amino acid transport"/>
    <property type="evidence" value="ECO:0000318"/>
    <property type="project" value="GO_Central"/>
</dbReference>
<keyword evidence="10" id="KW-1185">Reference proteome</keyword>
<dbReference type="GO" id="GO:0005886">
    <property type="term" value="C:plasma membrane"/>
    <property type="evidence" value="ECO:0000318"/>
    <property type="project" value="GO_Central"/>
</dbReference>
<accession>A0A8R1YAM4</accession>
<evidence type="ECO:0000256" key="3">
    <source>
        <dbReference type="ARBA" id="ARBA00022692"/>
    </source>
</evidence>
<keyword evidence="8" id="KW-1015">Disulfide bond</keyword>
<dbReference type="GO" id="GO:0043005">
    <property type="term" value="C:neuron projection"/>
    <property type="evidence" value="ECO:0000318"/>
    <property type="project" value="GO_Central"/>
</dbReference>
<evidence type="ECO:0000256" key="2">
    <source>
        <dbReference type="ARBA" id="ARBA00022448"/>
    </source>
</evidence>
<comment type="subcellular location">
    <subcellularLocation>
        <location evidence="1">Membrane</location>
        <topology evidence="1">Multi-pass membrane protein</topology>
    </subcellularLocation>
</comment>
<organism evidence="9 10">
    <name type="scientific">Pristionchus pacificus</name>
    <name type="common">Parasitic nematode worm</name>
    <dbReference type="NCBI Taxonomy" id="54126"/>
    <lineage>
        <taxon>Eukaryota</taxon>
        <taxon>Metazoa</taxon>
        <taxon>Ecdysozoa</taxon>
        <taxon>Nematoda</taxon>
        <taxon>Chromadorea</taxon>
        <taxon>Rhabditida</taxon>
        <taxon>Rhabditina</taxon>
        <taxon>Diplogasteromorpha</taxon>
        <taxon>Diplogasteroidea</taxon>
        <taxon>Neodiplogasteridae</taxon>
        <taxon>Pristionchus</taxon>
    </lineage>
</organism>
<dbReference type="GO" id="GO:0046872">
    <property type="term" value="F:metal ion binding"/>
    <property type="evidence" value="ECO:0007669"/>
    <property type="project" value="UniProtKB-KW"/>
</dbReference>
<dbReference type="Pfam" id="PF00209">
    <property type="entry name" value="SNF"/>
    <property type="match status" value="1"/>
</dbReference>
<keyword evidence="4" id="KW-0769">Symport</keyword>
<dbReference type="SUPFAM" id="SSF161070">
    <property type="entry name" value="SNF-like"/>
    <property type="match status" value="1"/>
</dbReference>
<evidence type="ECO:0000256" key="7">
    <source>
        <dbReference type="PIRSR" id="PIRSR600175-1"/>
    </source>
</evidence>
<evidence type="ECO:0000313" key="10">
    <source>
        <dbReference type="Proteomes" id="UP000005239"/>
    </source>
</evidence>
<proteinExistence type="predicted"/>
<feature type="binding site" evidence="7">
    <location>
        <position position="26"/>
    </location>
    <ligand>
        <name>Na(+)</name>
        <dbReference type="ChEBI" id="CHEBI:29101"/>
        <label>1</label>
    </ligand>
</feature>
<keyword evidence="7" id="KW-0479">Metal-binding</keyword>
<dbReference type="GO" id="GO:0005332">
    <property type="term" value="F:gamma-aminobutyric acid:sodium:chloride symporter activity"/>
    <property type="evidence" value="ECO:0000318"/>
    <property type="project" value="GO_Central"/>
</dbReference>
<keyword evidence="3" id="KW-0812">Transmembrane</keyword>
<dbReference type="PANTHER" id="PTHR11616:SF265">
    <property type="entry name" value="TRANSPORTER"/>
    <property type="match status" value="1"/>
</dbReference>
<reference evidence="9" key="2">
    <citation type="submission" date="2022-06" db="UniProtKB">
        <authorList>
            <consortium name="EnsemblMetazoa"/>
        </authorList>
    </citation>
    <scope>IDENTIFICATION</scope>
    <source>
        <strain evidence="9">PS312</strain>
    </source>
</reference>
<dbReference type="AlphaFoldDB" id="A0A2A6D1W7"/>
<evidence type="ECO:0000256" key="4">
    <source>
        <dbReference type="ARBA" id="ARBA00022847"/>
    </source>
</evidence>
<feature type="binding site" evidence="7">
    <location>
        <position position="21"/>
    </location>
    <ligand>
        <name>Na(+)</name>
        <dbReference type="ChEBI" id="CHEBI:29101"/>
        <label>1</label>
    </ligand>
</feature>
<protein>
    <submittedName>
        <fullName evidence="9">Snf-9</fullName>
    </submittedName>
</protein>
<evidence type="ECO:0000256" key="1">
    <source>
        <dbReference type="ARBA" id="ARBA00004141"/>
    </source>
</evidence>
<evidence type="ECO:0000256" key="5">
    <source>
        <dbReference type="ARBA" id="ARBA00022989"/>
    </source>
</evidence>
<dbReference type="PANTHER" id="PTHR11616">
    <property type="entry name" value="SODIUM/CHLORIDE DEPENDENT TRANSPORTER"/>
    <property type="match status" value="1"/>
</dbReference>
<reference evidence="10" key="1">
    <citation type="journal article" date="2008" name="Nat. Genet.">
        <title>The Pristionchus pacificus genome provides a unique perspective on nematode lifestyle and parasitism.</title>
        <authorList>
            <person name="Dieterich C."/>
            <person name="Clifton S.W."/>
            <person name="Schuster L.N."/>
            <person name="Chinwalla A."/>
            <person name="Delehaunty K."/>
            <person name="Dinkelacker I."/>
            <person name="Fulton L."/>
            <person name="Fulton R."/>
            <person name="Godfrey J."/>
            <person name="Minx P."/>
            <person name="Mitreva M."/>
            <person name="Roeseler W."/>
            <person name="Tian H."/>
            <person name="Witte H."/>
            <person name="Yang S.P."/>
            <person name="Wilson R.K."/>
            <person name="Sommer R.J."/>
        </authorList>
    </citation>
    <scope>NUCLEOTIDE SEQUENCE [LARGE SCALE GENOMIC DNA]</scope>
    <source>
        <strain evidence="10">PS312</strain>
    </source>
</reference>
<feature type="binding site" evidence="7">
    <location>
        <position position="19"/>
    </location>
    <ligand>
        <name>Na(+)</name>
        <dbReference type="ChEBI" id="CHEBI:29101"/>
        <label>1</label>
    </ligand>
</feature>
<dbReference type="Proteomes" id="UP000005239">
    <property type="component" value="Unassembled WGS sequence"/>
</dbReference>
<dbReference type="PRINTS" id="PR00176">
    <property type="entry name" value="NANEUSMPORT"/>
</dbReference>
<feature type="binding site" evidence="7">
    <location>
        <position position="391"/>
    </location>
    <ligand>
        <name>Na(+)</name>
        <dbReference type="ChEBI" id="CHEBI:29101"/>
        <label>1</label>
    </ligand>
</feature>
<dbReference type="OrthoDB" id="6581954at2759"/>
<keyword evidence="5" id="KW-1133">Transmembrane helix</keyword>
<evidence type="ECO:0000256" key="6">
    <source>
        <dbReference type="ARBA" id="ARBA00023136"/>
    </source>
</evidence>
<dbReference type="PROSITE" id="PS50267">
    <property type="entry name" value="NA_NEUROTRAN_SYMP_3"/>
    <property type="match status" value="1"/>
</dbReference>
<keyword evidence="6" id="KW-0472">Membrane</keyword>
<keyword evidence="2" id="KW-0813">Transport</keyword>
<dbReference type="InterPro" id="IPR000175">
    <property type="entry name" value="Na/ntran_symport"/>
</dbReference>
<keyword evidence="7" id="KW-0915">Sodium</keyword>